<evidence type="ECO:0000259" key="2">
    <source>
        <dbReference type="Pfam" id="PF00117"/>
    </source>
</evidence>
<dbReference type="NCBIfam" id="TIGR00566">
    <property type="entry name" value="trpG_papA"/>
    <property type="match status" value="1"/>
</dbReference>
<dbReference type="STRING" id="858215.Thexy_1472"/>
<keyword evidence="4" id="KW-1185">Reference proteome</keyword>
<dbReference type="EC" id="4.1.3.27" evidence="3"/>
<keyword evidence="1 3" id="KW-0315">Glutamine amidotransferase</keyword>
<dbReference type="PRINTS" id="PR00097">
    <property type="entry name" value="ANTSNTHASEII"/>
</dbReference>
<keyword evidence="3" id="KW-0808">Transferase</keyword>
<dbReference type="GO" id="GO:0004049">
    <property type="term" value="F:anthranilate synthase activity"/>
    <property type="evidence" value="ECO:0007669"/>
    <property type="project" value="UniProtKB-EC"/>
</dbReference>
<dbReference type="PRINTS" id="PR00099">
    <property type="entry name" value="CPSGATASE"/>
</dbReference>
<dbReference type="HOGENOM" id="CLU_014340_1_2_9"/>
<reference evidence="3" key="1">
    <citation type="submission" date="2011-05" db="EMBL/GenBank/DDBJ databases">
        <title>Complete sequence of Thermoanaerobacterium xylanolyticum LX-11.</title>
        <authorList>
            <consortium name="US DOE Joint Genome Institute"/>
            <person name="Lucas S."/>
            <person name="Han J."/>
            <person name="Lapidus A."/>
            <person name="Cheng J.-F."/>
            <person name="Goodwin L."/>
            <person name="Pitluck S."/>
            <person name="Peters L."/>
            <person name="Mikhailova N."/>
            <person name="Lu M."/>
            <person name="Han C."/>
            <person name="Tapia R."/>
            <person name="Land M."/>
            <person name="Hauser L."/>
            <person name="Kyrpides N."/>
            <person name="Ivanova N."/>
            <person name="Pagani I."/>
            <person name="Hemme C."/>
            <person name="Woyke T."/>
        </authorList>
    </citation>
    <scope>NUCLEOTIDE SEQUENCE</scope>
    <source>
        <strain evidence="3">LX-11</strain>
    </source>
</reference>
<evidence type="ECO:0000256" key="1">
    <source>
        <dbReference type="ARBA" id="ARBA00022962"/>
    </source>
</evidence>
<feature type="domain" description="Glutamine amidotransferase" evidence="2">
    <location>
        <begin position="3"/>
        <end position="185"/>
    </location>
</feature>
<gene>
    <name evidence="3" type="ordered locus">Thexy_1472</name>
</gene>
<dbReference type="PROSITE" id="PS51273">
    <property type="entry name" value="GATASE_TYPE_1"/>
    <property type="match status" value="1"/>
</dbReference>
<dbReference type="eggNOG" id="COG0512">
    <property type="taxonomic scope" value="Bacteria"/>
</dbReference>
<sequence length="195" mass="21392">MLLLVDNYDSFTYNLYQFIGEIYSDILVVRNDKIGLNDIALMNPKGIIISPGPGRPENAGISVDIVDEFEGKIPILGICLGHQAIGYAYGAKIIKATTIMHGKTSSVNHVGKGIFEGIKSPIKAMRYHSLVIDKSSLPKSLEITAETDDGTIMAVKHKFYHVYGLQFHPESILTDDGKNILKNFVEGICNVKGSH</sequence>
<protein>
    <submittedName>
        <fullName evidence="3">Glutamine amidotransferase of anthranilate synthase</fullName>
        <ecNumber evidence="3">4.1.3.27</ecNumber>
    </submittedName>
</protein>
<dbReference type="Proteomes" id="UP000007239">
    <property type="component" value="Chromosome"/>
</dbReference>
<dbReference type="PANTHER" id="PTHR43418">
    <property type="entry name" value="MULTIFUNCTIONAL TRYPTOPHAN BIOSYNTHESIS PROTEIN-RELATED"/>
    <property type="match status" value="1"/>
</dbReference>
<dbReference type="PANTHER" id="PTHR43418:SF4">
    <property type="entry name" value="MULTIFUNCTIONAL TRYPTOPHAN BIOSYNTHESIS PROTEIN"/>
    <property type="match status" value="1"/>
</dbReference>
<dbReference type="CDD" id="cd01743">
    <property type="entry name" value="GATase1_Anthranilate_Synthase"/>
    <property type="match status" value="1"/>
</dbReference>
<name>F6BGV7_THEXL</name>
<dbReference type="PRINTS" id="PR00096">
    <property type="entry name" value="GATASE"/>
</dbReference>
<evidence type="ECO:0000313" key="3">
    <source>
        <dbReference type="EMBL" id="AEF17504.1"/>
    </source>
</evidence>
<dbReference type="RefSeq" id="WP_013788242.1">
    <property type="nucleotide sequence ID" value="NC_015555.1"/>
</dbReference>
<dbReference type="FunFam" id="3.40.50.880:FF:000003">
    <property type="entry name" value="Anthranilate synthase component II"/>
    <property type="match status" value="1"/>
</dbReference>
<dbReference type="KEGG" id="txy:Thexy_1472"/>
<dbReference type="AlphaFoldDB" id="F6BGV7"/>
<dbReference type="InterPro" id="IPR050472">
    <property type="entry name" value="Anth_synth/Amidotransfase"/>
</dbReference>
<evidence type="ECO:0000313" key="4">
    <source>
        <dbReference type="Proteomes" id="UP000007239"/>
    </source>
</evidence>
<dbReference type="Gene3D" id="3.40.50.880">
    <property type="match status" value="1"/>
</dbReference>
<dbReference type="MEROPS" id="C26.955"/>
<dbReference type="InterPro" id="IPR029062">
    <property type="entry name" value="Class_I_gatase-like"/>
</dbReference>
<dbReference type="GO" id="GO:0016740">
    <property type="term" value="F:transferase activity"/>
    <property type="evidence" value="ECO:0007669"/>
    <property type="project" value="UniProtKB-KW"/>
</dbReference>
<dbReference type="GO" id="GO:0000162">
    <property type="term" value="P:L-tryptophan biosynthetic process"/>
    <property type="evidence" value="ECO:0007669"/>
    <property type="project" value="TreeGrafter"/>
</dbReference>
<keyword evidence="3" id="KW-0456">Lyase</keyword>
<dbReference type="GO" id="GO:0005829">
    <property type="term" value="C:cytosol"/>
    <property type="evidence" value="ECO:0007669"/>
    <property type="project" value="TreeGrafter"/>
</dbReference>
<proteinExistence type="predicted"/>
<dbReference type="SUPFAM" id="SSF52317">
    <property type="entry name" value="Class I glutamine amidotransferase-like"/>
    <property type="match status" value="1"/>
</dbReference>
<organism evidence="3 4">
    <name type="scientific">Thermoanaerobacterium xylanolyticum (strain ATCC 49914 / DSM 7097 / LX-11)</name>
    <dbReference type="NCBI Taxonomy" id="858215"/>
    <lineage>
        <taxon>Bacteria</taxon>
        <taxon>Bacillati</taxon>
        <taxon>Bacillota</taxon>
        <taxon>Clostridia</taxon>
        <taxon>Thermoanaerobacterales</taxon>
        <taxon>Thermoanaerobacteraceae</taxon>
        <taxon>Thermoanaerobacterium</taxon>
    </lineage>
</organism>
<dbReference type="InterPro" id="IPR006221">
    <property type="entry name" value="TrpG/PapA_dom"/>
</dbReference>
<accession>F6BGV7</accession>
<dbReference type="Pfam" id="PF00117">
    <property type="entry name" value="GATase"/>
    <property type="match status" value="1"/>
</dbReference>
<dbReference type="InterPro" id="IPR017926">
    <property type="entry name" value="GATASE"/>
</dbReference>
<dbReference type="EMBL" id="CP002739">
    <property type="protein sequence ID" value="AEF17504.1"/>
    <property type="molecule type" value="Genomic_DNA"/>
</dbReference>